<dbReference type="RefSeq" id="WP_284031776.1">
    <property type="nucleotide sequence ID" value="NZ_CP126154.1"/>
</dbReference>
<keyword evidence="1" id="KW-1133">Transmembrane helix</keyword>
<evidence type="ECO:0008006" key="4">
    <source>
        <dbReference type="Google" id="ProtNLM"/>
    </source>
</evidence>
<proteinExistence type="predicted"/>
<keyword evidence="3" id="KW-1185">Reference proteome</keyword>
<evidence type="ECO:0000256" key="1">
    <source>
        <dbReference type="SAM" id="Phobius"/>
    </source>
</evidence>
<feature type="transmembrane region" description="Helical" evidence="1">
    <location>
        <begin position="30"/>
        <end position="50"/>
    </location>
</feature>
<dbReference type="AlphaFoldDB" id="A0ABD5W7G7"/>
<dbReference type="GeneID" id="81126699"/>
<keyword evidence="1" id="KW-0812">Transmembrane</keyword>
<name>A0ABD5W7G7_9EURY</name>
<feature type="transmembrane region" description="Helical" evidence="1">
    <location>
        <begin position="87"/>
        <end position="111"/>
    </location>
</feature>
<accession>A0ABD5W7G7</accession>
<sequence length="116" mass="11667">MGASIGGVEVVEGTRVKWGLLGSILVGGPLYAYFEGVIGVVQLVGGGIGAGLDGIRWFVSELVAGAFSGVTGSIGSAWAGFLVDVRFAGPGAFAVTVGATMLTLFLFVWGVSQVRG</sequence>
<dbReference type="Proteomes" id="UP001596461">
    <property type="component" value="Unassembled WGS sequence"/>
</dbReference>
<keyword evidence="1" id="KW-0472">Membrane</keyword>
<evidence type="ECO:0000313" key="2">
    <source>
        <dbReference type="EMBL" id="MFC7068090.1"/>
    </source>
</evidence>
<dbReference type="EMBL" id="JBHTAH010000001">
    <property type="protein sequence ID" value="MFC7068090.1"/>
    <property type="molecule type" value="Genomic_DNA"/>
</dbReference>
<reference evidence="2 3" key="1">
    <citation type="journal article" date="2019" name="Int. J. Syst. Evol. Microbiol.">
        <title>The Global Catalogue of Microorganisms (GCM) 10K type strain sequencing project: providing services to taxonomists for standard genome sequencing and annotation.</title>
        <authorList>
            <consortium name="The Broad Institute Genomics Platform"/>
            <consortium name="The Broad Institute Genome Sequencing Center for Infectious Disease"/>
            <person name="Wu L."/>
            <person name="Ma J."/>
        </authorList>
    </citation>
    <scope>NUCLEOTIDE SEQUENCE [LARGE SCALE GENOMIC DNA]</scope>
    <source>
        <strain evidence="2 3">DT31</strain>
    </source>
</reference>
<feature type="transmembrane region" description="Helical" evidence="1">
    <location>
        <begin position="62"/>
        <end position="81"/>
    </location>
</feature>
<comment type="caution">
    <text evidence="2">The sequence shown here is derived from an EMBL/GenBank/DDBJ whole genome shotgun (WGS) entry which is preliminary data.</text>
</comment>
<organism evidence="2 3">
    <name type="scientific">Halobaculum lipolyticum</name>
    <dbReference type="NCBI Taxonomy" id="3032001"/>
    <lineage>
        <taxon>Archaea</taxon>
        <taxon>Methanobacteriati</taxon>
        <taxon>Methanobacteriota</taxon>
        <taxon>Stenosarchaea group</taxon>
        <taxon>Halobacteria</taxon>
        <taxon>Halobacteriales</taxon>
        <taxon>Haloferacaceae</taxon>
        <taxon>Halobaculum</taxon>
    </lineage>
</organism>
<evidence type="ECO:0000313" key="3">
    <source>
        <dbReference type="Proteomes" id="UP001596461"/>
    </source>
</evidence>
<protein>
    <recommendedName>
        <fullName evidence="4">Major facilitator superfamily (MFS) profile domain-containing protein</fullName>
    </recommendedName>
</protein>
<gene>
    <name evidence="2" type="ORF">ACFQL9_00415</name>
</gene>